<keyword evidence="3" id="KW-1185">Reference proteome</keyword>
<protein>
    <submittedName>
        <fullName evidence="2">Uncharacterized protein</fullName>
    </submittedName>
</protein>
<organism evidence="2 3">
    <name type="scientific">Roseateles terrae</name>
    <dbReference type="NCBI Taxonomy" id="431060"/>
    <lineage>
        <taxon>Bacteria</taxon>
        <taxon>Pseudomonadati</taxon>
        <taxon>Pseudomonadota</taxon>
        <taxon>Betaproteobacteria</taxon>
        <taxon>Burkholderiales</taxon>
        <taxon>Sphaerotilaceae</taxon>
        <taxon>Roseateles</taxon>
    </lineage>
</organism>
<gene>
    <name evidence="2" type="ORF">FHS28_003300</name>
</gene>
<reference evidence="2 3" key="1">
    <citation type="submission" date="2020-08" db="EMBL/GenBank/DDBJ databases">
        <title>Genomic Encyclopedia of Type Strains, Phase III (KMG-III): the genomes of soil and plant-associated and newly described type strains.</title>
        <authorList>
            <person name="Whitman W."/>
        </authorList>
    </citation>
    <scope>NUCLEOTIDE SEQUENCE [LARGE SCALE GENOMIC DNA]</scope>
    <source>
        <strain evidence="2 3">CECT 7247</strain>
    </source>
</reference>
<accession>A0ABR6GUV1</accession>
<dbReference type="EMBL" id="JACHXO010000006">
    <property type="protein sequence ID" value="MBB3195890.1"/>
    <property type="molecule type" value="Genomic_DNA"/>
</dbReference>
<feature type="region of interest" description="Disordered" evidence="1">
    <location>
        <begin position="1"/>
        <end position="42"/>
    </location>
</feature>
<comment type="caution">
    <text evidence="2">The sequence shown here is derived from an EMBL/GenBank/DDBJ whole genome shotgun (WGS) entry which is preliminary data.</text>
</comment>
<evidence type="ECO:0000313" key="3">
    <source>
        <dbReference type="Proteomes" id="UP000574369"/>
    </source>
</evidence>
<dbReference type="Proteomes" id="UP000574369">
    <property type="component" value="Unassembled WGS sequence"/>
</dbReference>
<evidence type="ECO:0000313" key="2">
    <source>
        <dbReference type="EMBL" id="MBB3195890.1"/>
    </source>
</evidence>
<name>A0ABR6GUV1_9BURK</name>
<proteinExistence type="predicted"/>
<sequence length="42" mass="4775">MTRPCQAARQPPPSRENLTVMLHPQSPDWPHPMQFTASMPTC</sequence>
<evidence type="ECO:0000256" key="1">
    <source>
        <dbReference type="SAM" id="MobiDB-lite"/>
    </source>
</evidence>